<accession>A0A846XE03</accession>
<protein>
    <submittedName>
        <fullName evidence="2">Cyclic nucleotide-binding domain-containing protein</fullName>
    </submittedName>
</protein>
<dbReference type="SUPFAM" id="SSF51206">
    <property type="entry name" value="cAMP-binding domain-like"/>
    <property type="match status" value="1"/>
</dbReference>
<dbReference type="InterPro" id="IPR000595">
    <property type="entry name" value="cNMP-bd_dom"/>
</dbReference>
<dbReference type="InterPro" id="IPR014710">
    <property type="entry name" value="RmlC-like_jellyroll"/>
</dbReference>
<dbReference type="GO" id="GO:0005829">
    <property type="term" value="C:cytosol"/>
    <property type="evidence" value="ECO:0007669"/>
    <property type="project" value="TreeGrafter"/>
</dbReference>
<dbReference type="SMART" id="SM00100">
    <property type="entry name" value="cNMP"/>
    <property type="match status" value="1"/>
</dbReference>
<dbReference type="PANTHER" id="PTHR24567:SF74">
    <property type="entry name" value="HTH-TYPE TRANSCRIPTIONAL REGULATOR ARCR"/>
    <property type="match status" value="1"/>
</dbReference>
<dbReference type="InterPro" id="IPR018490">
    <property type="entry name" value="cNMP-bd_dom_sf"/>
</dbReference>
<dbReference type="Pfam" id="PF00027">
    <property type="entry name" value="cNMP_binding"/>
    <property type="match status" value="1"/>
</dbReference>
<dbReference type="GO" id="GO:0003700">
    <property type="term" value="F:DNA-binding transcription factor activity"/>
    <property type="evidence" value="ECO:0007669"/>
    <property type="project" value="TreeGrafter"/>
</dbReference>
<evidence type="ECO:0000313" key="3">
    <source>
        <dbReference type="Proteomes" id="UP000565715"/>
    </source>
</evidence>
<sequence>MSEFASLATLDQDALRALARVGREVAFPPGHRLIQEGQRADRCWLIRSGRIRLDARVDGHADITVQTLHGGDLLGWSWLIPPYRWHFGAVATEHVTAVEFDTAALNRLSDDDPRFGRLLLLALAAVLVDRLQATRARLVDLYRNPAEDPGRRSVRGGS</sequence>
<name>A0A846XE03_9NOCA</name>
<feature type="domain" description="Cyclic nucleotide-binding" evidence="1">
    <location>
        <begin position="6"/>
        <end position="108"/>
    </location>
</feature>
<gene>
    <name evidence="2" type="ORF">HGA13_07645</name>
</gene>
<dbReference type="AlphaFoldDB" id="A0A846XE03"/>
<organism evidence="2 3">
    <name type="scientific">Nocardia speluncae</name>
    <dbReference type="NCBI Taxonomy" id="419477"/>
    <lineage>
        <taxon>Bacteria</taxon>
        <taxon>Bacillati</taxon>
        <taxon>Actinomycetota</taxon>
        <taxon>Actinomycetes</taxon>
        <taxon>Mycobacteriales</taxon>
        <taxon>Nocardiaceae</taxon>
        <taxon>Nocardia</taxon>
    </lineage>
</organism>
<dbReference type="Gene3D" id="2.60.120.10">
    <property type="entry name" value="Jelly Rolls"/>
    <property type="match status" value="1"/>
</dbReference>
<evidence type="ECO:0000259" key="1">
    <source>
        <dbReference type="PROSITE" id="PS50042"/>
    </source>
</evidence>
<comment type="caution">
    <text evidence="2">The sequence shown here is derived from an EMBL/GenBank/DDBJ whole genome shotgun (WGS) entry which is preliminary data.</text>
</comment>
<dbReference type="InterPro" id="IPR050397">
    <property type="entry name" value="Env_Response_Regulators"/>
</dbReference>
<reference evidence="2 3" key="1">
    <citation type="submission" date="2020-04" db="EMBL/GenBank/DDBJ databases">
        <title>MicrobeNet Type strains.</title>
        <authorList>
            <person name="Nicholson A.C."/>
        </authorList>
    </citation>
    <scope>NUCLEOTIDE SEQUENCE [LARGE SCALE GENOMIC DNA]</scope>
    <source>
        <strain evidence="2 3">DSM 45078</strain>
    </source>
</reference>
<dbReference type="Proteomes" id="UP000565715">
    <property type="component" value="Unassembled WGS sequence"/>
</dbReference>
<proteinExistence type="predicted"/>
<dbReference type="CDD" id="cd00038">
    <property type="entry name" value="CAP_ED"/>
    <property type="match status" value="1"/>
</dbReference>
<dbReference type="EMBL" id="JAAXOO010000002">
    <property type="protein sequence ID" value="NKY32946.1"/>
    <property type="molecule type" value="Genomic_DNA"/>
</dbReference>
<dbReference type="PROSITE" id="PS50042">
    <property type="entry name" value="CNMP_BINDING_3"/>
    <property type="match status" value="1"/>
</dbReference>
<keyword evidence="3" id="KW-1185">Reference proteome</keyword>
<dbReference type="PANTHER" id="PTHR24567">
    <property type="entry name" value="CRP FAMILY TRANSCRIPTIONAL REGULATORY PROTEIN"/>
    <property type="match status" value="1"/>
</dbReference>
<evidence type="ECO:0000313" key="2">
    <source>
        <dbReference type="EMBL" id="NKY32946.1"/>
    </source>
</evidence>